<dbReference type="Proteomes" id="UP001139103">
    <property type="component" value="Unassembled WGS sequence"/>
</dbReference>
<accession>A0A9X1SGJ7</accession>
<organism evidence="1 2">
    <name type="scientific">Blastopirellula sediminis</name>
    <dbReference type="NCBI Taxonomy" id="2894196"/>
    <lineage>
        <taxon>Bacteria</taxon>
        <taxon>Pseudomonadati</taxon>
        <taxon>Planctomycetota</taxon>
        <taxon>Planctomycetia</taxon>
        <taxon>Pirellulales</taxon>
        <taxon>Pirellulaceae</taxon>
        <taxon>Blastopirellula</taxon>
    </lineage>
</organism>
<gene>
    <name evidence="1" type="ORF">LOC68_10180</name>
</gene>
<protein>
    <submittedName>
        <fullName evidence="1">DUF5335 domain-containing protein</fullName>
    </submittedName>
</protein>
<evidence type="ECO:0000313" key="2">
    <source>
        <dbReference type="Proteomes" id="UP001139103"/>
    </source>
</evidence>
<reference evidence="1" key="1">
    <citation type="submission" date="2021-11" db="EMBL/GenBank/DDBJ databases">
        <title>Genome sequence.</title>
        <authorList>
            <person name="Sun Q."/>
        </authorList>
    </citation>
    <scope>NUCLEOTIDE SEQUENCE</scope>
    <source>
        <strain evidence="1">JC732</strain>
    </source>
</reference>
<comment type="caution">
    <text evidence="1">The sequence shown here is derived from an EMBL/GenBank/DDBJ whole genome shotgun (WGS) entry which is preliminary data.</text>
</comment>
<proteinExistence type="predicted"/>
<dbReference type="AlphaFoldDB" id="A0A9X1SGJ7"/>
<evidence type="ECO:0000313" key="1">
    <source>
        <dbReference type="EMBL" id="MCC9628766.1"/>
    </source>
</evidence>
<dbReference type="RefSeq" id="WP_230218228.1">
    <property type="nucleotide sequence ID" value="NZ_JAJKFT010000004.1"/>
</dbReference>
<dbReference type="InterPro" id="IPR035223">
    <property type="entry name" value="DUF5335"/>
</dbReference>
<dbReference type="Pfam" id="PF17269">
    <property type="entry name" value="DUF5335"/>
    <property type="match status" value="1"/>
</dbReference>
<dbReference type="EMBL" id="JAJKFT010000004">
    <property type="protein sequence ID" value="MCC9628766.1"/>
    <property type="molecule type" value="Genomic_DNA"/>
</dbReference>
<keyword evidence="2" id="KW-1185">Reference proteome</keyword>
<name>A0A9X1SGJ7_9BACT</name>
<sequence length="111" mass="12320">MSINTQIPQTEWSEFFVAFSNGNQGREVTLEVFSVEEGAEGQARQGKLLALDYDSPEKGNRLMLTTGEGEVEYSHTVDAPVEVMRAQEDDGEIEALEIIDQQGVRTILSLK</sequence>